<reference evidence="1" key="2">
    <citation type="journal article" date="2021" name="PeerJ">
        <title>Extensive microbial diversity within the chicken gut microbiome revealed by metagenomics and culture.</title>
        <authorList>
            <person name="Gilroy R."/>
            <person name="Ravi A."/>
            <person name="Getino M."/>
            <person name="Pursley I."/>
            <person name="Horton D.L."/>
            <person name="Alikhan N.F."/>
            <person name="Baker D."/>
            <person name="Gharbi K."/>
            <person name="Hall N."/>
            <person name="Watson M."/>
            <person name="Adriaenssens E.M."/>
            <person name="Foster-Nyarko E."/>
            <person name="Jarju S."/>
            <person name="Secka A."/>
            <person name="Antonio M."/>
            <person name="Oren A."/>
            <person name="Chaudhuri R.R."/>
            <person name="La Ragione R."/>
            <person name="Hildebrand F."/>
            <person name="Pallen M.J."/>
        </authorList>
    </citation>
    <scope>NUCLEOTIDE SEQUENCE</scope>
    <source>
        <strain evidence="1">ChiSjej5B23-6657</strain>
    </source>
</reference>
<dbReference type="GO" id="GO:0016301">
    <property type="term" value="F:kinase activity"/>
    <property type="evidence" value="ECO:0007669"/>
    <property type="project" value="UniProtKB-KW"/>
</dbReference>
<name>A0A9D1E9P6_9FIRM</name>
<gene>
    <name evidence="1" type="ORF">IAA55_06805</name>
</gene>
<proteinExistence type="predicted"/>
<evidence type="ECO:0000313" key="2">
    <source>
        <dbReference type="Proteomes" id="UP000823912"/>
    </source>
</evidence>
<keyword evidence="1" id="KW-0418">Kinase</keyword>
<keyword evidence="1" id="KW-0808">Transferase</keyword>
<protein>
    <submittedName>
        <fullName evidence="1">Cytidylate kinase-like family protein</fullName>
    </submittedName>
</protein>
<organism evidence="1 2">
    <name type="scientific">Candidatus Pullilachnospira gallistercoris</name>
    <dbReference type="NCBI Taxonomy" id="2840911"/>
    <lineage>
        <taxon>Bacteria</taxon>
        <taxon>Bacillati</taxon>
        <taxon>Bacillota</taxon>
        <taxon>Clostridia</taxon>
        <taxon>Lachnospirales</taxon>
        <taxon>Lachnospiraceae</taxon>
        <taxon>Lachnospiraceae incertae sedis</taxon>
        <taxon>Candidatus Pullilachnospira</taxon>
    </lineage>
</organism>
<dbReference type="SUPFAM" id="SSF52540">
    <property type="entry name" value="P-loop containing nucleoside triphosphate hydrolases"/>
    <property type="match status" value="1"/>
</dbReference>
<dbReference type="EMBL" id="DVHM01000108">
    <property type="protein sequence ID" value="HIR70972.1"/>
    <property type="molecule type" value="Genomic_DNA"/>
</dbReference>
<evidence type="ECO:0000313" key="1">
    <source>
        <dbReference type="EMBL" id="HIR70972.1"/>
    </source>
</evidence>
<dbReference type="Gene3D" id="3.40.50.300">
    <property type="entry name" value="P-loop containing nucleotide triphosphate hydrolases"/>
    <property type="match status" value="1"/>
</dbReference>
<comment type="caution">
    <text evidence="1">The sequence shown here is derived from an EMBL/GenBank/DDBJ whole genome shotgun (WGS) entry which is preliminary data.</text>
</comment>
<dbReference type="Pfam" id="PF13189">
    <property type="entry name" value="Cytidylate_kin2"/>
    <property type="match status" value="1"/>
</dbReference>
<reference evidence="1" key="1">
    <citation type="submission" date="2020-10" db="EMBL/GenBank/DDBJ databases">
        <authorList>
            <person name="Gilroy R."/>
        </authorList>
    </citation>
    <scope>NUCLEOTIDE SEQUENCE</scope>
    <source>
        <strain evidence="1">ChiSjej5B23-6657</strain>
    </source>
</reference>
<dbReference type="Proteomes" id="UP000823912">
    <property type="component" value="Unassembled WGS sequence"/>
</dbReference>
<dbReference type="AlphaFoldDB" id="A0A9D1E9P6"/>
<sequence>MNRIITVAREFGSGGRELGRRIAQELNIAYYDHEIVLELSRRTQMTEQYIRQIDEKADMSLLPITTANTFSMQFYPAQDIGLTVFKEQSRIIREMAEKSDCVIVGRCGDYILRDMKPFRLFVYADMAFKIRRCRGKGSDLDELSEKEVRQKILSIDKKRARYYRLHADQEWGDMSNYDLCVNTTDRDLKKLAGAVISFL</sequence>
<accession>A0A9D1E9P6</accession>
<dbReference type="InterPro" id="IPR027417">
    <property type="entry name" value="P-loop_NTPase"/>
</dbReference>